<keyword evidence="3" id="KW-1185">Reference proteome</keyword>
<evidence type="ECO:0000313" key="2">
    <source>
        <dbReference type="EMBL" id="TDL16816.1"/>
    </source>
</evidence>
<protein>
    <recommendedName>
        <fullName evidence="4">Transferase-domain-containing protein</fullName>
    </recommendedName>
</protein>
<dbReference type="PANTHER" id="PTHR31642">
    <property type="entry name" value="TRICHOTHECENE 3-O-ACETYLTRANSFERASE"/>
    <property type="match status" value="1"/>
</dbReference>
<dbReference type="Proteomes" id="UP000294933">
    <property type="component" value="Unassembled WGS sequence"/>
</dbReference>
<reference evidence="2 3" key="1">
    <citation type="submission" date="2018-06" db="EMBL/GenBank/DDBJ databases">
        <title>A transcriptomic atlas of mushroom development highlights an independent origin of complex multicellularity.</title>
        <authorList>
            <consortium name="DOE Joint Genome Institute"/>
            <person name="Krizsan K."/>
            <person name="Almasi E."/>
            <person name="Merenyi Z."/>
            <person name="Sahu N."/>
            <person name="Viragh M."/>
            <person name="Koszo T."/>
            <person name="Mondo S."/>
            <person name="Kiss B."/>
            <person name="Balint B."/>
            <person name="Kues U."/>
            <person name="Barry K."/>
            <person name="Hegedus J.C."/>
            <person name="Henrissat B."/>
            <person name="Johnson J."/>
            <person name="Lipzen A."/>
            <person name="Ohm R."/>
            <person name="Nagy I."/>
            <person name="Pangilinan J."/>
            <person name="Yan J."/>
            <person name="Xiong Y."/>
            <person name="Grigoriev I.V."/>
            <person name="Hibbett D.S."/>
            <person name="Nagy L.G."/>
        </authorList>
    </citation>
    <scope>NUCLEOTIDE SEQUENCE [LARGE SCALE GENOMIC DNA]</scope>
    <source>
        <strain evidence="2 3">SZMC22713</strain>
    </source>
</reference>
<gene>
    <name evidence="2" type="ORF">BD410DRAFT_901778</name>
</gene>
<sequence length="502" mass="55870">MTGISEKYLVAPTLPTELDGQSVIIYPPTDTLALSFVMEGVWVLPTFIDVKRYNEALSQALSIFPPVAGRLRKLPDTDGVKGSIYIQFINSEIPVSVIDDYETTRVALDNTIVPATDKWTDSLPVAELLDNDEPLIRVRFTKVHKTGQMVYSFAWSHALGDGSTIYLVLNYISHFYRGVDISSLPRPSFQKVFFPAPPSDASTAEKLLPLMKHIRDAKPIEELIPAMMHSQATTTPLNIVFSLPQMETLVKRAIAGTPDPSLAAFSKIDVLVGYLIFVYNAVLAEVHPDSEAIDTVVNTIDYRGNPKFAPPTLFGNCAITFTCPSFTPPQPVPKAAGIHERQQYFERSIAAIAQSIRAGTVQVRNPAFLGQYLLFHNDLCRRCYQDGLFQCLLPATPREITFNSSYHLSWRKAADFYESGSKYADGRMTTFHTNAILERYIRIFPANPVPIYDKNGRLYDCDMTFDDGAEAAFSLDSSMADLLKAKVALDMKHGFGHSFAKL</sequence>
<accession>A0A4Y7PP62</accession>
<name>A0A4Y7PP62_9AGAM</name>
<dbReference type="InterPro" id="IPR050317">
    <property type="entry name" value="Plant_Fungal_Acyltransferase"/>
</dbReference>
<organism evidence="2 3">
    <name type="scientific">Rickenella mellea</name>
    <dbReference type="NCBI Taxonomy" id="50990"/>
    <lineage>
        <taxon>Eukaryota</taxon>
        <taxon>Fungi</taxon>
        <taxon>Dikarya</taxon>
        <taxon>Basidiomycota</taxon>
        <taxon>Agaricomycotina</taxon>
        <taxon>Agaricomycetes</taxon>
        <taxon>Hymenochaetales</taxon>
        <taxon>Rickenellaceae</taxon>
        <taxon>Rickenella</taxon>
    </lineage>
</organism>
<evidence type="ECO:0008006" key="4">
    <source>
        <dbReference type="Google" id="ProtNLM"/>
    </source>
</evidence>
<evidence type="ECO:0000313" key="3">
    <source>
        <dbReference type="Proteomes" id="UP000294933"/>
    </source>
</evidence>
<dbReference type="Gene3D" id="3.30.559.10">
    <property type="entry name" value="Chloramphenicol acetyltransferase-like domain"/>
    <property type="match status" value="2"/>
</dbReference>
<keyword evidence="1" id="KW-0808">Transferase</keyword>
<dbReference type="GO" id="GO:0016747">
    <property type="term" value="F:acyltransferase activity, transferring groups other than amino-acyl groups"/>
    <property type="evidence" value="ECO:0007669"/>
    <property type="project" value="TreeGrafter"/>
</dbReference>
<dbReference type="EMBL" id="ML170234">
    <property type="protein sequence ID" value="TDL16816.1"/>
    <property type="molecule type" value="Genomic_DNA"/>
</dbReference>
<dbReference type="OrthoDB" id="1862401at2759"/>
<dbReference type="VEuPathDB" id="FungiDB:BD410DRAFT_901778"/>
<evidence type="ECO:0000256" key="1">
    <source>
        <dbReference type="ARBA" id="ARBA00022679"/>
    </source>
</evidence>
<dbReference type="AlphaFoldDB" id="A0A4Y7PP62"/>
<dbReference type="InterPro" id="IPR023213">
    <property type="entry name" value="CAT-like_dom_sf"/>
</dbReference>
<dbReference type="PANTHER" id="PTHR31642:SF310">
    <property type="entry name" value="FATTY ALCOHOL:CAFFEOYL-COA ACYLTRANSFERASE"/>
    <property type="match status" value="1"/>
</dbReference>
<proteinExistence type="predicted"/>